<protein>
    <submittedName>
        <fullName evidence="1">Uncharacterized protein</fullName>
    </submittedName>
</protein>
<dbReference type="EMBL" id="ML977608">
    <property type="protein sequence ID" value="KAF1997867.1"/>
    <property type="molecule type" value="Genomic_DNA"/>
</dbReference>
<dbReference type="OrthoDB" id="2951834at2759"/>
<reference evidence="1" key="1">
    <citation type="journal article" date="2020" name="Stud. Mycol.">
        <title>101 Dothideomycetes genomes: a test case for predicting lifestyles and emergence of pathogens.</title>
        <authorList>
            <person name="Haridas S."/>
            <person name="Albert R."/>
            <person name="Binder M."/>
            <person name="Bloem J."/>
            <person name="Labutti K."/>
            <person name="Salamov A."/>
            <person name="Andreopoulos B."/>
            <person name="Baker S."/>
            <person name="Barry K."/>
            <person name="Bills G."/>
            <person name="Bluhm B."/>
            <person name="Cannon C."/>
            <person name="Castanera R."/>
            <person name="Culley D."/>
            <person name="Daum C."/>
            <person name="Ezra D."/>
            <person name="Gonzalez J."/>
            <person name="Henrissat B."/>
            <person name="Kuo A."/>
            <person name="Liang C."/>
            <person name="Lipzen A."/>
            <person name="Lutzoni F."/>
            <person name="Magnuson J."/>
            <person name="Mondo S."/>
            <person name="Nolan M."/>
            <person name="Ohm R."/>
            <person name="Pangilinan J."/>
            <person name="Park H.-J."/>
            <person name="Ramirez L."/>
            <person name="Alfaro M."/>
            <person name="Sun H."/>
            <person name="Tritt A."/>
            <person name="Yoshinaga Y."/>
            <person name="Zwiers L.-H."/>
            <person name="Turgeon B."/>
            <person name="Goodwin S."/>
            <person name="Spatafora J."/>
            <person name="Crous P."/>
            <person name="Grigoriev I."/>
        </authorList>
    </citation>
    <scope>NUCLEOTIDE SEQUENCE</scope>
    <source>
        <strain evidence="1">CBS 123094</strain>
    </source>
</reference>
<dbReference type="InterPro" id="IPR038883">
    <property type="entry name" value="AN11006-like"/>
</dbReference>
<dbReference type="PANTHER" id="PTHR42085">
    <property type="entry name" value="F-BOX DOMAIN-CONTAINING PROTEIN"/>
    <property type="match status" value="1"/>
</dbReference>
<dbReference type="Proteomes" id="UP000799779">
    <property type="component" value="Unassembled WGS sequence"/>
</dbReference>
<accession>A0A6A5W906</accession>
<name>A0A6A5W906_9PLEO</name>
<dbReference type="PANTHER" id="PTHR42085:SF7">
    <property type="entry name" value="F-BOX DOMAIN-CONTAINING PROTEIN"/>
    <property type="match status" value="1"/>
</dbReference>
<dbReference type="AlphaFoldDB" id="A0A6A5W906"/>
<sequence>MALPKEIRNKIYELLLVVPALVAPRQNRTASHENCRAFLYTEELCLLPGICFVLTQTTSSGMKKPFHRYQYINVAILRISKKVHAEAADVLYGINDYDIANLSSESAPAADFKCRLFPRKYQMLVRNITLRGNTIYTFRWILTSGLKDLKAAYGSLSHLMLLLELPSTRKGWAKAYSRGDREKDELWITRLRDSMAKDIFGCEGVLKSIPIWIDIKVVFEGEEYISSSDIDDEGMTALVQKSEPEMDSEEREEEVRKRMALKKALPQAFELFKRGHRR</sequence>
<gene>
    <name evidence="1" type="ORF">P154DRAFT_496144</name>
</gene>
<proteinExistence type="predicted"/>
<evidence type="ECO:0000313" key="2">
    <source>
        <dbReference type="Proteomes" id="UP000799779"/>
    </source>
</evidence>
<evidence type="ECO:0000313" key="1">
    <source>
        <dbReference type="EMBL" id="KAF1997867.1"/>
    </source>
</evidence>
<organism evidence="1 2">
    <name type="scientific">Amniculicola lignicola CBS 123094</name>
    <dbReference type="NCBI Taxonomy" id="1392246"/>
    <lineage>
        <taxon>Eukaryota</taxon>
        <taxon>Fungi</taxon>
        <taxon>Dikarya</taxon>
        <taxon>Ascomycota</taxon>
        <taxon>Pezizomycotina</taxon>
        <taxon>Dothideomycetes</taxon>
        <taxon>Pleosporomycetidae</taxon>
        <taxon>Pleosporales</taxon>
        <taxon>Amniculicolaceae</taxon>
        <taxon>Amniculicola</taxon>
    </lineage>
</organism>
<keyword evidence="2" id="KW-1185">Reference proteome</keyword>